<accession>A0A9P9A8N1</accession>
<dbReference type="InterPro" id="IPR040183">
    <property type="entry name" value="THUMPD1-like"/>
</dbReference>
<dbReference type="PROSITE" id="PS51165">
    <property type="entry name" value="THUMP"/>
    <property type="match status" value="1"/>
</dbReference>
<evidence type="ECO:0000259" key="3">
    <source>
        <dbReference type="PROSITE" id="PS51165"/>
    </source>
</evidence>
<evidence type="ECO:0000256" key="2">
    <source>
        <dbReference type="SAM" id="MobiDB-lite"/>
    </source>
</evidence>
<dbReference type="CDD" id="cd11717">
    <property type="entry name" value="THUMP_THUMPD1_like"/>
    <property type="match status" value="1"/>
</dbReference>
<dbReference type="OrthoDB" id="367221at2759"/>
<dbReference type="Pfam" id="PF02926">
    <property type="entry name" value="THUMP"/>
    <property type="match status" value="1"/>
</dbReference>
<dbReference type="SUPFAM" id="SSF143437">
    <property type="entry name" value="THUMP domain-like"/>
    <property type="match status" value="1"/>
</dbReference>
<evidence type="ECO:0000256" key="1">
    <source>
        <dbReference type="PROSITE-ProRule" id="PRU00529"/>
    </source>
</evidence>
<dbReference type="EMBL" id="JAGSXJ010000019">
    <property type="protein sequence ID" value="KAH6681222.1"/>
    <property type="molecule type" value="Genomic_DNA"/>
</dbReference>
<comment type="caution">
    <text evidence="4">The sequence shown here is derived from an EMBL/GenBank/DDBJ whole genome shotgun (WGS) entry which is preliminary data.</text>
</comment>
<dbReference type="GO" id="GO:0006400">
    <property type="term" value="P:tRNA modification"/>
    <property type="evidence" value="ECO:0007669"/>
    <property type="project" value="InterPro"/>
</dbReference>
<keyword evidence="5" id="KW-1185">Reference proteome</keyword>
<dbReference type="InterPro" id="IPR004114">
    <property type="entry name" value="THUMP_dom"/>
</dbReference>
<dbReference type="Gene3D" id="3.30.2300.10">
    <property type="entry name" value="THUMP superfamily"/>
    <property type="match status" value="1"/>
</dbReference>
<keyword evidence="1" id="KW-0694">RNA-binding</keyword>
<organism evidence="4 5">
    <name type="scientific">Plectosphaerella plurivora</name>
    <dbReference type="NCBI Taxonomy" id="936078"/>
    <lineage>
        <taxon>Eukaryota</taxon>
        <taxon>Fungi</taxon>
        <taxon>Dikarya</taxon>
        <taxon>Ascomycota</taxon>
        <taxon>Pezizomycotina</taxon>
        <taxon>Sordariomycetes</taxon>
        <taxon>Hypocreomycetidae</taxon>
        <taxon>Glomerellales</taxon>
        <taxon>Plectosphaerellaceae</taxon>
        <taxon>Plectosphaerella</taxon>
    </lineage>
</organism>
<dbReference type="Proteomes" id="UP000770015">
    <property type="component" value="Unassembled WGS sequence"/>
</dbReference>
<gene>
    <name evidence="4" type="ORF">F5X68DRAFT_212168</name>
</gene>
<evidence type="ECO:0000313" key="4">
    <source>
        <dbReference type="EMBL" id="KAH6681222.1"/>
    </source>
</evidence>
<feature type="region of interest" description="Disordered" evidence="2">
    <location>
        <begin position="1"/>
        <end position="32"/>
    </location>
</feature>
<dbReference type="AlphaFoldDB" id="A0A9P9A8N1"/>
<protein>
    <recommendedName>
        <fullName evidence="3">THUMP domain-containing protein</fullName>
    </recommendedName>
</protein>
<name>A0A9P9A8N1_9PEZI</name>
<dbReference type="PANTHER" id="PTHR13452:SF10">
    <property type="entry name" value="THUMP DOMAIN-CONTAINING PROTEIN 1"/>
    <property type="match status" value="1"/>
</dbReference>
<feature type="domain" description="THUMP" evidence="3">
    <location>
        <begin position="176"/>
        <end position="293"/>
    </location>
</feature>
<dbReference type="GO" id="GO:0003723">
    <property type="term" value="F:RNA binding"/>
    <property type="evidence" value="ECO:0007669"/>
    <property type="project" value="UniProtKB-UniRule"/>
</dbReference>
<sequence length="315" mass="34698">MSTSEKRKSGPQGGGRAPKKSKGGSGGQWQTPAHAAKIAKLGGRGALLEIGHQGIWVTFARGMERRAADEFSKLCEELGEKLYGIARPQDGRALADDDDEDDGLDIEASIKKELEGYKAPAAQREGDQTKKAFIKVRVDIDCVFFVRTRSPVQPIELCRRMCEDAKACTNPMERKTKYINRLTPVTAMEKASEKGIERAARQALAPWFKLQAAADDAEGAPAVAEEAEKEAEKPAYSYAIRHSIRNNTEIKHDDLIKQIASLVDKQHKVDLGKPDKVILVDIFQSFSSVGVIEGSDWNDLKKLNLNELYKATTTS</sequence>
<evidence type="ECO:0000313" key="5">
    <source>
        <dbReference type="Proteomes" id="UP000770015"/>
    </source>
</evidence>
<proteinExistence type="predicted"/>
<dbReference type="PANTHER" id="PTHR13452">
    <property type="entry name" value="THUMP DOMAIN CONTAINING PROTEIN 1-RELATED"/>
    <property type="match status" value="1"/>
</dbReference>
<reference evidence="4" key="1">
    <citation type="journal article" date="2021" name="Nat. Commun.">
        <title>Genetic determinants of endophytism in the Arabidopsis root mycobiome.</title>
        <authorList>
            <person name="Mesny F."/>
            <person name="Miyauchi S."/>
            <person name="Thiergart T."/>
            <person name="Pickel B."/>
            <person name="Atanasova L."/>
            <person name="Karlsson M."/>
            <person name="Huettel B."/>
            <person name="Barry K.W."/>
            <person name="Haridas S."/>
            <person name="Chen C."/>
            <person name="Bauer D."/>
            <person name="Andreopoulos W."/>
            <person name="Pangilinan J."/>
            <person name="LaButti K."/>
            <person name="Riley R."/>
            <person name="Lipzen A."/>
            <person name="Clum A."/>
            <person name="Drula E."/>
            <person name="Henrissat B."/>
            <person name="Kohler A."/>
            <person name="Grigoriev I.V."/>
            <person name="Martin F.M."/>
            <person name="Hacquard S."/>
        </authorList>
    </citation>
    <scope>NUCLEOTIDE SEQUENCE</scope>
    <source>
        <strain evidence="4">MPI-SDFR-AT-0117</strain>
    </source>
</reference>